<feature type="transmembrane region" description="Helical" evidence="1">
    <location>
        <begin position="33"/>
        <end position="56"/>
    </location>
</feature>
<keyword evidence="1" id="KW-0812">Transmembrane</keyword>
<dbReference type="PANTHER" id="PTHR30093:SF2">
    <property type="entry name" value="TYPE II SECRETION SYSTEM PROTEIN H"/>
    <property type="match status" value="1"/>
</dbReference>
<dbReference type="Gene3D" id="3.30.700.10">
    <property type="entry name" value="Glycoprotein, Type 4 Pilin"/>
    <property type="match status" value="1"/>
</dbReference>
<dbReference type="EMBL" id="ANOH01000324">
    <property type="protein sequence ID" value="EMI53850.1"/>
    <property type="molecule type" value="Genomic_DNA"/>
</dbReference>
<accession>M5TXE0</accession>
<dbReference type="AlphaFoldDB" id="M5TXE0"/>
<evidence type="ECO:0000313" key="3">
    <source>
        <dbReference type="EMBL" id="EMI53850.1"/>
    </source>
</evidence>
<name>M5TXE0_9BACT</name>
<keyword evidence="4" id="KW-1185">Reference proteome</keyword>
<dbReference type="InterPro" id="IPR012902">
    <property type="entry name" value="N_methyl_site"/>
</dbReference>
<dbReference type="InterPro" id="IPR011453">
    <property type="entry name" value="DUF1559"/>
</dbReference>
<dbReference type="PANTHER" id="PTHR30093">
    <property type="entry name" value="GENERAL SECRETION PATHWAY PROTEIN G"/>
    <property type="match status" value="1"/>
</dbReference>
<reference evidence="3 4" key="1">
    <citation type="journal article" date="2013" name="Mar. Genomics">
        <title>Expression of sulfatases in Rhodopirellula baltica and the diversity of sulfatases in the genus Rhodopirellula.</title>
        <authorList>
            <person name="Wegner C.E."/>
            <person name="Richter-Heitmann T."/>
            <person name="Klindworth A."/>
            <person name="Klockow C."/>
            <person name="Richter M."/>
            <person name="Achstetter T."/>
            <person name="Glockner F.O."/>
            <person name="Harder J."/>
        </authorList>
    </citation>
    <scope>NUCLEOTIDE SEQUENCE [LARGE SCALE GENOMIC DNA]</scope>
    <source>
        <strain evidence="3 4">SM41</strain>
    </source>
</reference>
<sequence>MSHLKKQPTHRLGVTFVKAVTAMKTGKRLNGGFTLVELLVVISIIAVLVGLLIPAVQAAREAARRMQCSNHVRQFGLAIHNYHSAYQVLPRALWFETPPKSFNGRPWSVAILPFMEQQAIYERFDMNVVAVDQLSPQNVAVIQSVVPLYVCPSTPESADTRRYTFDATSMGMPFTATNIAPIDYTPTTGVNGNYMLHAGIDGSIEREGALQVVSSVFGGGQDGKFSGILDGLSNTFLLGERTGGPTIYSGGRIDNVATTNLVGTNGGGWGDLVNGEHWMQGSQRDGLSWPPEDGPCAINCTNARGFGFHSFHPGGSYFLLADGSVKFFTENIEPYMFASMITRRGREAPQP</sequence>
<dbReference type="Pfam" id="PF07963">
    <property type="entry name" value="N_methyl"/>
    <property type="match status" value="1"/>
</dbReference>
<evidence type="ECO:0000259" key="2">
    <source>
        <dbReference type="Pfam" id="PF07596"/>
    </source>
</evidence>
<dbReference type="Proteomes" id="UP000011885">
    <property type="component" value="Unassembled WGS sequence"/>
</dbReference>
<feature type="domain" description="DUF1559" evidence="2">
    <location>
        <begin position="57"/>
        <end position="334"/>
    </location>
</feature>
<keyword evidence="1" id="KW-0472">Membrane</keyword>
<dbReference type="Pfam" id="PF07596">
    <property type="entry name" value="SBP_bac_10"/>
    <property type="match status" value="1"/>
</dbReference>
<gene>
    <name evidence="3" type="ORF">RSSM_04701</name>
</gene>
<dbReference type="PATRIC" id="fig|1263870.3.peg.4975"/>
<dbReference type="InterPro" id="IPR045584">
    <property type="entry name" value="Pilin-like"/>
</dbReference>
<dbReference type="PROSITE" id="PS00409">
    <property type="entry name" value="PROKAR_NTER_METHYL"/>
    <property type="match status" value="1"/>
</dbReference>
<proteinExistence type="predicted"/>
<dbReference type="NCBIfam" id="TIGR04294">
    <property type="entry name" value="pre_pil_HX9DG"/>
    <property type="match status" value="1"/>
</dbReference>
<keyword evidence="1" id="KW-1133">Transmembrane helix</keyword>
<evidence type="ECO:0000256" key="1">
    <source>
        <dbReference type="SAM" id="Phobius"/>
    </source>
</evidence>
<comment type="caution">
    <text evidence="3">The sequence shown here is derived from an EMBL/GenBank/DDBJ whole genome shotgun (WGS) entry which is preliminary data.</text>
</comment>
<evidence type="ECO:0000313" key="4">
    <source>
        <dbReference type="Proteomes" id="UP000011885"/>
    </source>
</evidence>
<organism evidence="3 4">
    <name type="scientific">Rhodopirellula sallentina SM41</name>
    <dbReference type="NCBI Taxonomy" id="1263870"/>
    <lineage>
        <taxon>Bacteria</taxon>
        <taxon>Pseudomonadati</taxon>
        <taxon>Planctomycetota</taxon>
        <taxon>Planctomycetia</taxon>
        <taxon>Pirellulales</taxon>
        <taxon>Pirellulaceae</taxon>
        <taxon>Rhodopirellula</taxon>
    </lineage>
</organism>
<dbReference type="SUPFAM" id="SSF54523">
    <property type="entry name" value="Pili subunits"/>
    <property type="match status" value="1"/>
</dbReference>
<dbReference type="NCBIfam" id="TIGR02532">
    <property type="entry name" value="IV_pilin_GFxxxE"/>
    <property type="match status" value="1"/>
</dbReference>
<dbReference type="InterPro" id="IPR027558">
    <property type="entry name" value="Pre_pil_HX9DG_C"/>
</dbReference>
<protein>
    <submittedName>
        <fullName evidence="3">Protein containing DUF1559</fullName>
    </submittedName>
</protein>